<keyword evidence="2" id="KW-1185">Reference proteome</keyword>
<evidence type="ECO:0000313" key="1">
    <source>
        <dbReference type="EMBL" id="KKK33850.1"/>
    </source>
</evidence>
<accession>A0A0M2SMN1</accession>
<dbReference type="AlphaFoldDB" id="A0A0M2SMN1"/>
<comment type="caution">
    <text evidence="1">The sequence shown here is derived from an EMBL/GenBank/DDBJ whole genome shotgun (WGS) entry which is preliminary data.</text>
</comment>
<dbReference type="PATRIC" id="fig|1432562.3.peg.1892"/>
<dbReference type="EMBL" id="LAYZ01000024">
    <property type="protein sequence ID" value="KKK33850.1"/>
    <property type="molecule type" value="Genomic_DNA"/>
</dbReference>
<gene>
    <name evidence="1" type="ORF">WN59_09555</name>
</gene>
<dbReference type="RefSeq" id="WP_046516406.1">
    <property type="nucleotide sequence ID" value="NZ_LAYZ01000024.1"/>
</dbReference>
<sequence>MFVTDRGKSANHMHLEILGKRAALDGKEERELERYRSGYEGELEYDRVFDEVGHAPMYVFRDIWLGIDDSKVQLDAVHDRNQHQECDTGRAFDGDGHRL</sequence>
<name>A0A0M2SMN1_9STAP</name>
<dbReference type="STRING" id="1432562.WN59_09555"/>
<evidence type="ECO:0000313" key="2">
    <source>
        <dbReference type="Proteomes" id="UP000034287"/>
    </source>
</evidence>
<proteinExistence type="predicted"/>
<organism evidence="1 2">
    <name type="scientific">Salinicoccus sediminis</name>
    <dbReference type="NCBI Taxonomy" id="1432562"/>
    <lineage>
        <taxon>Bacteria</taxon>
        <taxon>Bacillati</taxon>
        <taxon>Bacillota</taxon>
        <taxon>Bacilli</taxon>
        <taxon>Bacillales</taxon>
        <taxon>Staphylococcaceae</taxon>
        <taxon>Salinicoccus</taxon>
    </lineage>
</organism>
<dbReference type="Proteomes" id="UP000034287">
    <property type="component" value="Unassembled WGS sequence"/>
</dbReference>
<reference evidence="1 2" key="1">
    <citation type="submission" date="2015-04" db="EMBL/GenBank/DDBJ databases">
        <title>Taxonomic description and genome sequence of Salinicoccus sediminis sp. nov., a novel hyper halotolerant bacterium isolated from marine sediment.</title>
        <authorList>
            <person name="Mathan Kumar R."/>
            <person name="Kaur G."/>
            <person name="Kumar N."/>
            <person name="Kumar A."/>
            <person name="Singh N.K."/>
            <person name="Kaur N."/>
            <person name="Mayilraj S."/>
        </authorList>
    </citation>
    <scope>NUCLEOTIDE SEQUENCE [LARGE SCALE GENOMIC DNA]</scope>
    <source>
        <strain evidence="1 2">SV-16</strain>
    </source>
</reference>
<protein>
    <submittedName>
        <fullName evidence="1">Uncharacterized protein</fullName>
    </submittedName>
</protein>